<keyword evidence="3" id="KW-0808">Transferase</keyword>
<proteinExistence type="predicted"/>
<keyword evidence="3" id="KW-0012">Acyltransferase</keyword>
<feature type="compositionally biased region" description="Basic and acidic residues" evidence="1">
    <location>
        <begin position="273"/>
        <end position="289"/>
    </location>
</feature>
<dbReference type="AlphaFoldDB" id="A0A364MW75"/>
<evidence type="ECO:0000259" key="2">
    <source>
        <dbReference type="PROSITE" id="PS51186"/>
    </source>
</evidence>
<gene>
    <name evidence="3" type="ORF">DDE83_007402</name>
</gene>
<protein>
    <submittedName>
        <fullName evidence="3">Acyl-CoA N-acyltransferase</fullName>
    </submittedName>
</protein>
<name>A0A364MW75_STELY</name>
<dbReference type="GO" id="GO:0016747">
    <property type="term" value="F:acyltransferase activity, transferring groups other than amino-acyl groups"/>
    <property type="evidence" value="ECO:0007669"/>
    <property type="project" value="InterPro"/>
</dbReference>
<accession>A0A364MW75</accession>
<dbReference type="Pfam" id="PF00583">
    <property type="entry name" value="Acetyltransf_1"/>
    <property type="match status" value="1"/>
</dbReference>
<comment type="caution">
    <text evidence="3">The sequence shown here is derived from an EMBL/GenBank/DDBJ whole genome shotgun (WGS) entry which is preliminary data.</text>
</comment>
<feature type="region of interest" description="Disordered" evidence="1">
    <location>
        <begin position="149"/>
        <end position="259"/>
    </location>
</feature>
<dbReference type="STRING" id="183478.A0A364MW75"/>
<dbReference type="PROSITE" id="PS51186">
    <property type="entry name" value="GNAT"/>
    <property type="match status" value="1"/>
</dbReference>
<dbReference type="PANTHER" id="PTHR37543:SF1">
    <property type="entry name" value="CCCH ZINC FINGER DNA BINDING PROTEIN (AFU_ORTHOLOGUE AFUA_5G12760)"/>
    <property type="match status" value="1"/>
</dbReference>
<dbReference type="EMBL" id="QGDH01000134">
    <property type="protein sequence ID" value="RAR05376.1"/>
    <property type="molecule type" value="Genomic_DNA"/>
</dbReference>
<dbReference type="CDD" id="cd04301">
    <property type="entry name" value="NAT_SF"/>
    <property type="match status" value="1"/>
</dbReference>
<feature type="region of interest" description="Disordered" evidence="1">
    <location>
        <begin position="583"/>
        <end position="609"/>
    </location>
</feature>
<dbReference type="InterPro" id="IPR016181">
    <property type="entry name" value="Acyl_CoA_acyltransferase"/>
</dbReference>
<feature type="region of interest" description="Disordered" evidence="1">
    <location>
        <begin position="273"/>
        <end position="294"/>
    </location>
</feature>
<dbReference type="PANTHER" id="PTHR37543">
    <property type="entry name" value="CCCH ZINC FINGER DNA BINDING PROTEIN (AFU_ORTHOLOGUE AFUA_5G12760)"/>
    <property type="match status" value="1"/>
</dbReference>
<dbReference type="SUPFAM" id="SSF55729">
    <property type="entry name" value="Acyl-CoA N-acyltransferases (Nat)"/>
    <property type="match status" value="1"/>
</dbReference>
<feature type="domain" description="N-acetyltransferase" evidence="2">
    <location>
        <begin position="694"/>
        <end position="855"/>
    </location>
</feature>
<reference evidence="4" key="1">
    <citation type="submission" date="2018-05" db="EMBL/GenBank/DDBJ databases">
        <title>Draft genome sequence of Stemphylium lycopersici strain CIDEFI 213.</title>
        <authorList>
            <person name="Medina R."/>
            <person name="Franco M.E.E."/>
            <person name="Lucentini C.G."/>
            <person name="Saparrat M.C.N."/>
            <person name="Balatti P.A."/>
        </authorList>
    </citation>
    <scope>NUCLEOTIDE SEQUENCE [LARGE SCALE GENOMIC DNA]</scope>
    <source>
        <strain evidence="4">CIDEFI 213</strain>
    </source>
</reference>
<evidence type="ECO:0000256" key="1">
    <source>
        <dbReference type="SAM" id="MobiDB-lite"/>
    </source>
</evidence>
<dbReference type="Pfam" id="PF25540">
    <property type="entry name" value="DUF7923"/>
    <property type="match status" value="1"/>
</dbReference>
<dbReference type="Gene3D" id="3.40.630.30">
    <property type="match status" value="1"/>
</dbReference>
<feature type="compositionally biased region" description="Polar residues" evidence="1">
    <location>
        <begin position="589"/>
        <end position="609"/>
    </location>
</feature>
<feature type="region of interest" description="Disordered" evidence="1">
    <location>
        <begin position="1"/>
        <end position="20"/>
    </location>
</feature>
<keyword evidence="4" id="KW-1185">Reference proteome</keyword>
<dbReference type="Proteomes" id="UP000249619">
    <property type="component" value="Unassembled WGS sequence"/>
</dbReference>
<organism evidence="3 4">
    <name type="scientific">Stemphylium lycopersici</name>
    <name type="common">Tomato gray leaf spot disease fungus</name>
    <name type="synonym">Thyrospora lycopersici</name>
    <dbReference type="NCBI Taxonomy" id="183478"/>
    <lineage>
        <taxon>Eukaryota</taxon>
        <taxon>Fungi</taxon>
        <taxon>Dikarya</taxon>
        <taxon>Ascomycota</taxon>
        <taxon>Pezizomycotina</taxon>
        <taxon>Dothideomycetes</taxon>
        <taxon>Pleosporomycetidae</taxon>
        <taxon>Pleosporales</taxon>
        <taxon>Pleosporineae</taxon>
        <taxon>Pleosporaceae</taxon>
        <taxon>Stemphylium</taxon>
    </lineage>
</organism>
<dbReference type="InterPro" id="IPR000182">
    <property type="entry name" value="GNAT_dom"/>
</dbReference>
<sequence length="872" mass="95945">MAFLDQADTRFGHQISPQQHQQYRHGLGHRVPYGYGWAREASQPPTYAESIPHHLDSRSLKPPGTVVGAPSNPTAAKLRNQADPSISTRVHGKLDVGKYPQLEWPWQWGYARPTTGDTTVRVIAPINQETREVERASKECVSSYLEHAKSAHIPQDQQPKQTFGGAIDRGSGKETQFVGNAAGPIYTDERTRFNGYATSQGDYRPSEQGGGQTDEEGEYDQPTGRATTHAPLSKRAHDEPFGPYTVRMPKSPPDSVETSNRLVTVASTIESLRGLDRSTKPDAPKRDTASDNPGAAFVGLSSKKLSPVQVCEKGVQAGQEHAEDGMLATKKLRKGDGEWVKITPKLQRPDPDLGEGWEKIDGDEEWEVVDSQDEIIDDGGGSNTAQPEYASLLQDLQIAASKCGQALQASNEKYEKLLEKYKALKSESAGEIVAIPDTNKAVADGYILVVVDAHSHNFKENYLHGAESGGVKTAKLLKEAVAIYLMGTHPETRNSRMIIRVYANLKTLSSSAAEQFAARKHGYKGPTFPRGLGAFAAGFSRDDVLIDYIDVAGEDAVESKICECANRDKIQCEHPYRFQTNLNKEDGTKTLQGSYSENNTEPLRRATSNTSRNFFTTEEKALQVSAAPKILLPLQGHSGRTPINAGGHRIDTYLGPPTGIPWDLHKARISKKKFCSPFHMPPHNPTRPSWRIEPMTRKTSPEVLSFINKARITMFPELSKHLRPDTASWLHSGTFLTARTNSSNNDDGHGDGDLIATIGFVPYNHRFPQFTYPSTHTVEVVRLFVHPAYRRSGLGTSLFAALRQVAEREYGVECFYLHTHGFLEGAVGFWRGLGFVERGWEGGLWETVHMDLVVAGDAGDESGQRKGGGGTP</sequence>
<evidence type="ECO:0000313" key="4">
    <source>
        <dbReference type="Proteomes" id="UP000249619"/>
    </source>
</evidence>
<dbReference type="InterPro" id="IPR057683">
    <property type="entry name" value="DUF7923"/>
</dbReference>
<evidence type="ECO:0000313" key="3">
    <source>
        <dbReference type="EMBL" id="RAR05376.1"/>
    </source>
</evidence>